<dbReference type="AlphaFoldDB" id="A0A067P3W6"/>
<dbReference type="EMBL" id="KL197779">
    <property type="protein sequence ID" value="KDQ49608.1"/>
    <property type="molecule type" value="Genomic_DNA"/>
</dbReference>
<dbReference type="InParanoid" id="A0A067P3W6"/>
<reference evidence="2" key="1">
    <citation type="journal article" date="2014" name="Proc. Natl. Acad. Sci. U.S.A.">
        <title>Extensive sampling of basidiomycete genomes demonstrates inadequacy of the white-rot/brown-rot paradigm for wood decay fungi.</title>
        <authorList>
            <person name="Riley R."/>
            <person name="Salamov A.A."/>
            <person name="Brown D.W."/>
            <person name="Nagy L.G."/>
            <person name="Floudas D."/>
            <person name="Held B.W."/>
            <person name="Levasseur A."/>
            <person name="Lombard V."/>
            <person name="Morin E."/>
            <person name="Otillar R."/>
            <person name="Lindquist E.A."/>
            <person name="Sun H."/>
            <person name="LaButti K.M."/>
            <person name="Schmutz J."/>
            <person name="Jabbour D."/>
            <person name="Luo H."/>
            <person name="Baker S.E."/>
            <person name="Pisabarro A.G."/>
            <person name="Walton J.D."/>
            <person name="Blanchette R.A."/>
            <person name="Henrissat B."/>
            <person name="Martin F."/>
            <person name="Cullen D."/>
            <person name="Hibbett D.S."/>
            <person name="Grigoriev I.V."/>
        </authorList>
    </citation>
    <scope>NUCLEOTIDE SEQUENCE [LARGE SCALE GENOMIC DNA]</scope>
    <source>
        <strain evidence="2">MUCL 33604</strain>
    </source>
</reference>
<feature type="non-terminal residue" evidence="1">
    <location>
        <position position="1"/>
    </location>
</feature>
<sequence>IFDPRCLEGAFLRFEEQIIVLQDMHDFMHDFSMFLQGFREDEDFVHHGLEGSW</sequence>
<evidence type="ECO:0000313" key="2">
    <source>
        <dbReference type="Proteomes" id="UP000027265"/>
    </source>
</evidence>
<dbReference type="HOGENOM" id="CLU_143913_4_0_1"/>
<keyword evidence="2" id="KW-1185">Reference proteome</keyword>
<protein>
    <submittedName>
        <fullName evidence="1">Uncharacterized protein</fullName>
    </submittedName>
</protein>
<dbReference type="Proteomes" id="UP000027265">
    <property type="component" value="Unassembled WGS sequence"/>
</dbReference>
<gene>
    <name evidence="1" type="ORF">JAAARDRAFT_143210</name>
</gene>
<evidence type="ECO:0000313" key="1">
    <source>
        <dbReference type="EMBL" id="KDQ49608.1"/>
    </source>
</evidence>
<organism evidence="1 2">
    <name type="scientific">Jaapia argillacea MUCL 33604</name>
    <dbReference type="NCBI Taxonomy" id="933084"/>
    <lineage>
        <taxon>Eukaryota</taxon>
        <taxon>Fungi</taxon>
        <taxon>Dikarya</taxon>
        <taxon>Basidiomycota</taxon>
        <taxon>Agaricomycotina</taxon>
        <taxon>Agaricomycetes</taxon>
        <taxon>Agaricomycetidae</taxon>
        <taxon>Jaapiales</taxon>
        <taxon>Jaapiaceae</taxon>
        <taxon>Jaapia</taxon>
    </lineage>
</organism>
<proteinExistence type="predicted"/>
<accession>A0A067P3W6</accession>
<name>A0A067P3W6_9AGAM</name>